<dbReference type="AlphaFoldDB" id="A0A9W9SZL6"/>
<dbReference type="OrthoDB" id="3202396at2759"/>
<organism evidence="2 3">
    <name type="scientific">Penicillium cinerascens</name>
    <dbReference type="NCBI Taxonomy" id="70096"/>
    <lineage>
        <taxon>Eukaryota</taxon>
        <taxon>Fungi</taxon>
        <taxon>Dikarya</taxon>
        <taxon>Ascomycota</taxon>
        <taxon>Pezizomycotina</taxon>
        <taxon>Eurotiomycetes</taxon>
        <taxon>Eurotiomycetidae</taxon>
        <taxon>Eurotiales</taxon>
        <taxon>Aspergillaceae</taxon>
        <taxon>Penicillium</taxon>
    </lineage>
</organism>
<gene>
    <name evidence="2" type="ORF">N7498_004853</name>
</gene>
<reference evidence="2" key="1">
    <citation type="submission" date="2022-12" db="EMBL/GenBank/DDBJ databases">
        <authorList>
            <person name="Petersen C."/>
        </authorList>
    </citation>
    <scope>NUCLEOTIDE SEQUENCE</scope>
    <source>
        <strain evidence="2">IBT 15544</strain>
    </source>
</reference>
<accession>A0A9W9SZL6</accession>
<feature type="compositionally biased region" description="Basic and acidic residues" evidence="1">
    <location>
        <begin position="150"/>
        <end position="159"/>
    </location>
</feature>
<dbReference type="InterPro" id="IPR011008">
    <property type="entry name" value="Dimeric_a/b-barrel"/>
</dbReference>
<protein>
    <submittedName>
        <fullName evidence="2">Uncharacterized protein</fullName>
    </submittedName>
</protein>
<feature type="region of interest" description="Disordered" evidence="1">
    <location>
        <begin position="146"/>
        <end position="172"/>
    </location>
</feature>
<evidence type="ECO:0000256" key="1">
    <source>
        <dbReference type="SAM" id="MobiDB-lite"/>
    </source>
</evidence>
<name>A0A9W9SZL6_9EURO</name>
<dbReference type="RefSeq" id="XP_058308453.1">
    <property type="nucleotide sequence ID" value="XM_058451915.1"/>
</dbReference>
<dbReference type="SUPFAM" id="SSF54909">
    <property type="entry name" value="Dimeric alpha+beta barrel"/>
    <property type="match status" value="1"/>
</dbReference>
<comment type="caution">
    <text evidence="2">The sequence shown here is derived from an EMBL/GenBank/DDBJ whole genome shotgun (WGS) entry which is preliminary data.</text>
</comment>
<keyword evidence="3" id="KW-1185">Reference proteome</keyword>
<proteinExistence type="predicted"/>
<dbReference type="GeneID" id="83179216"/>
<evidence type="ECO:0000313" key="3">
    <source>
        <dbReference type="Proteomes" id="UP001150904"/>
    </source>
</evidence>
<reference evidence="2" key="2">
    <citation type="journal article" date="2023" name="IMA Fungus">
        <title>Comparative genomic study of the Penicillium genus elucidates a diverse pangenome and 15 lateral gene transfer events.</title>
        <authorList>
            <person name="Petersen C."/>
            <person name="Sorensen T."/>
            <person name="Nielsen M.R."/>
            <person name="Sondergaard T.E."/>
            <person name="Sorensen J.L."/>
            <person name="Fitzpatrick D.A."/>
            <person name="Frisvad J.C."/>
            <person name="Nielsen K.L."/>
        </authorList>
    </citation>
    <scope>NUCLEOTIDE SEQUENCE</scope>
    <source>
        <strain evidence="2">IBT 15544</strain>
    </source>
</reference>
<evidence type="ECO:0000313" key="2">
    <source>
        <dbReference type="EMBL" id="KAJ5203974.1"/>
    </source>
</evidence>
<dbReference type="InterPro" id="IPR025444">
    <property type="entry name" value="Monooxy_af470"/>
</dbReference>
<sequence length="172" mass="19801">MGLFGPGFKEVGDYMNAMQAQLADNAAKYNYLGTTSWLGLGDRSTANQQMVATYFRTLEDVHAYAHSPLHREAWEWWSKITKSHPHLSIMHEVYQAPKDHWENIYINNHLTGIAATQCIFKPENESENTENLWIRPIFDAKKGKLSTHKGRIEKTKGDDNDNIFPDQTSRVY</sequence>
<dbReference type="Pfam" id="PF13826">
    <property type="entry name" value="Monooxy_af470-like"/>
    <property type="match status" value="1"/>
</dbReference>
<dbReference type="EMBL" id="JAPQKR010000012">
    <property type="protein sequence ID" value="KAJ5203974.1"/>
    <property type="molecule type" value="Genomic_DNA"/>
</dbReference>
<dbReference type="Proteomes" id="UP001150904">
    <property type="component" value="Unassembled WGS sequence"/>
</dbReference>